<comment type="caution">
    <text evidence="2">The sequence shown here is derived from an EMBL/GenBank/DDBJ whole genome shotgun (WGS) entry which is preliminary data.</text>
</comment>
<protein>
    <recommendedName>
        <fullName evidence="1">DUF6883 domain-containing protein</fullName>
    </recommendedName>
</protein>
<keyword evidence="3" id="KW-1185">Reference proteome</keyword>
<dbReference type="Proteomes" id="UP000318943">
    <property type="component" value="Unassembled WGS sequence"/>
</dbReference>
<feature type="domain" description="DUF6883" evidence="1">
    <location>
        <begin position="178"/>
        <end position="286"/>
    </location>
</feature>
<accession>A0ABY3ET17</accession>
<organism evidence="2 3">
    <name type="scientific">Cupriavidus campinensis</name>
    <dbReference type="NCBI Taxonomy" id="151783"/>
    <lineage>
        <taxon>Bacteria</taxon>
        <taxon>Pseudomonadati</taxon>
        <taxon>Pseudomonadota</taxon>
        <taxon>Betaproteobacteria</taxon>
        <taxon>Burkholderiales</taxon>
        <taxon>Burkholderiaceae</taxon>
        <taxon>Cupriavidus</taxon>
    </lineage>
</organism>
<dbReference type="Pfam" id="PF21814">
    <property type="entry name" value="DUF6883"/>
    <property type="match status" value="1"/>
</dbReference>
<evidence type="ECO:0000313" key="2">
    <source>
        <dbReference type="EMBL" id="TSP14092.1"/>
    </source>
</evidence>
<dbReference type="EMBL" id="VCIZ01000001">
    <property type="protein sequence ID" value="TSP14092.1"/>
    <property type="molecule type" value="Genomic_DNA"/>
</dbReference>
<reference evidence="2 3" key="1">
    <citation type="submission" date="2019-05" db="EMBL/GenBank/DDBJ databases">
        <title>Whole genome sequence analysis of Cupriavidus campinensis S14E4C strain.</title>
        <authorList>
            <person name="Abbaszade G."/>
            <person name="Szabo A."/>
            <person name="Toumi M."/>
            <person name="Toth E."/>
        </authorList>
    </citation>
    <scope>NUCLEOTIDE SEQUENCE [LARGE SCALE GENOMIC DNA]</scope>
    <source>
        <strain evidence="2 3">S14E4C</strain>
    </source>
</reference>
<gene>
    <name evidence="2" type="ORF">FGG12_00005</name>
</gene>
<dbReference type="RefSeq" id="WP_144194984.1">
    <property type="nucleotide sequence ID" value="NZ_VCIZ01000001.1"/>
</dbReference>
<proteinExistence type="predicted"/>
<sequence>MAAQNEAINNATSRYQNVKDPRFQANVKALGECVDPVSCRSNAAFLEAQVGVLSDAKIAGMCGGNADCVSARQEERSLYQQAYGQAISHQNPDVAARDYLGRVSETQGSGYTATQLDAAFQRYKLGVSDSANPVDVFVTKAIIGNVALFGAIKGVTGIDSDGGGSSRGPTSANGAGLLKNAENAVIDSRKIVSYALDSTHPVGGNKAIVFESALGFNQSNADGLLAQLQQGVTKYPATLGKVDQFGQRFTVDIPVTGPNGKTVPVRTGWIYDPGSSVPRLTTAYVK</sequence>
<dbReference type="InterPro" id="IPR049250">
    <property type="entry name" value="DUF6883"/>
</dbReference>
<evidence type="ECO:0000259" key="1">
    <source>
        <dbReference type="Pfam" id="PF21814"/>
    </source>
</evidence>
<name>A0ABY3ET17_9BURK</name>
<evidence type="ECO:0000313" key="3">
    <source>
        <dbReference type="Proteomes" id="UP000318943"/>
    </source>
</evidence>